<evidence type="ECO:0000256" key="1">
    <source>
        <dbReference type="ARBA" id="ARBA00004479"/>
    </source>
</evidence>
<dbReference type="Pfam" id="PF23144">
    <property type="entry name" value="Fn3_PTPRU"/>
    <property type="match status" value="1"/>
</dbReference>
<dbReference type="FunFam" id="2.10.25.10:FF:000038">
    <property type="entry name" value="Fibrillin 2"/>
    <property type="match status" value="1"/>
</dbReference>
<evidence type="ECO:0000259" key="12">
    <source>
        <dbReference type="PROSITE" id="PS50026"/>
    </source>
</evidence>
<keyword evidence="15" id="KW-1185">Reference proteome</keyword>
<dbReference type="InterPro" id="IPR057598">
    <property type="entry name" value="Fn3_PTPRU"/>
</dbReference>
<organism evidence="14 15">
    <name type="scientific">Hymenochirus boettgeri</name>
    <name type="common">Congo dwarf clawed frog</name>
    <dbReference type="NCBI Taxonomy" id="247094"/>
    <lineage>
        <taxon>Eukaryota</taxon>
        <taxon>Metazoa</taxon>
        <taxon>Chordata</taxon>
        <taxon>Craniata</taxon>
        <taxon>Vertebrata</taxon>
        <taxon>Euteleostomi</taxon>
        <taxon>Amphibia</taxon>
        <taxon>Batrachia</taxon>
        <taxon>Anura</taxon>
        <taxon>Pipoidea</taxon>
        <taxon>Pipidae</taxon>
        <taxon>Pipinae</taxon>
        <taxon>Hymenochirus</taxon>
    </lineage>
</organism>
<dbReference type="SUPFAM" id="SSF57535">
    <property type="entry name" value="Complement control module/SCR domain"/>
    <property type="match status" value="4"/>
</dbReference>
<evidence type="ECO:0000313" key="14">
    <source>
        <dbReference type="EMBL" id="KAG8454991.1"/>
    </source>
</evidence>
<keyword evidence="7" id="KW-0472">Membrane</keyword>
<evidence type="ECO:0000256" key="7">
    <source>
        <dbReference type="ARBA" id="ARBA00023136"/>
    </source>
</evidence>
<evidence type="ECO:0000256" key="10">
    <source>
        <dbReference type="PROSITE-ProRule" id="PRU00076"/>
    </source>
</evidence>
<dbReference type="Gene3D" id="2.10.25.10">
    <property type="entry name" value="Laminin"/>
    <property type="match status" value="2"/>
</dbReference>
<dbReference type="GO" id="GO:0005509">
    <property type="term" value="F:calcium ion binding"/>
    <property type="evidence" value="ECO:0007669"/>
    <property type="project" value="InterPro"/>
</dbReference>
<dbReference type="GO" id="GO:0016020">
    <property type="term" value="C:membrane"/>
    <property type="evidence" value="ECO:0007669"/>
    <property type="project" value="UniProtKB-SubCell"/>
</dbReference>
<keyword evidence="4" id="KW-0732">Signal</keyword>
<dbReference type="InterPro" id="IPR000436">
    <property type="entry name" value="Sushi_SCR_CCP_dom"/>
</dbReference>
<evidence type="ECO:0000313" key="15">
    <source>
        <dbReference type="Proteomes" id="UP000812440"/>
    </source>
</evidence>
<evidence type="ECO:0000256" key="11">
    <source>
        <dbReference type="PROSITE-ProRule" id="PRU00302"/>
    </source>
</evidence>
<dbReference type="EMBL" id="JAACNH010000001">
    <property type="protein sequence ID" value="KAG8454991.1"/>
    <property type="molecule type" value="Genomic_DNA"/>
</dbReference>
<accession>A0A8T2KKE8</accession>
<evidence type="ECO:0000256" key="3">
    <source>
        <dbReference type="ARBA" id="ARBA00022692"/>
    </source>
</evidence>
<evidence type="ECO:0000256" key="5">
    <source>
        <dbReference type="ARBA" id="ARBA00022737"/>
    </source>
</evidence>
<dbReference type="PROSITE" id="PS01187">
    <property type="entry name" value="EGF_CA"/>
    <property type="match status" value="1"/>
</dbReference>
<comment type="subcellular location">
    <subcellularLocation>
        <location evidence="1">Membrane</location>
        <topology evidence="1">Single-pass type I membrane protein</topology>
    </subcellularLocation>
</comment>
<feature type="domain" description="Sushi" evidence="13">
    <location>
        <begin position="303"/>
        <end position="362"/>
    </location>
</feature>
<dbReference type="PROSITE" id="PS50026">
    <property type="entry name" value="EGF_3"/>
    <property type="match status" value="2"/>
</dbReference>
<dbReference type="InterPro" id="IPR018097">
    <property type="entry name" value="EGF_Ca-bd_CS"/>
</dbReference>
<dbReference type="Pfam" id="PF07645">
    <property type="entry name" value="EGF_CA"/>
    <property type="match status" value="2"/>
</dbReference>
<keyword evidence="5" id="KW-0677">Repeat</keyword>
<evidence type="ECO:0008006" key="16">
    <source>
        <dbReference type="Google" id="ProtNLM"/>
    </source>
</evidence>
<feature type="domain" description="EGF-like" evidence="12">
    <location>
        <begin position="68"/>
        <end position="105"/>
    </location>
</feature>
<dbReference type="PANTHER" id="PTHR24051">
    <property type="entry name" value="SUSHI DOMAIN-CONTAINING PROTEIN 1"/>
    <property type="match status" value="1"/>
</dbReference>
<reference evidence="14" key="1">
    <citation type="thesis" date="2020" institute="ProQuest LLC" country="789 East Eisenhower Parkway, Ann Arbor, MI, USA">
        <title>Comparative Genomics and Chromosome Evolution.</title>
        <authorList>
            <person name="Mudd A.B."/>
        </authorList>
    </citation>
    <scope>NUCLEOTIDE SEQUENCE</scope>
    <source>
        <strain evidence="14">Female2</strain>
        <tissue evidence="14">Blood</tissue>
    </source>
</reference>
<keyword evidence="9" id="KW-0325">Glycoprotein</keyword>
<dbReference type="SMART" id="SM00032">
    <property type="entry name" value="CCP"/>
    <property type="match status" value="4"/>
</dbReference>
<dbReference type="Proteomes" id="UP000812440">
    <property type="component" value="Chromosome 1"/>
</dbReference>
<dbReference type="SMART" id="SM00181">
    <property type="entry name" value="EGF"/>
    <property type="match status" value="2"/>
</dbReference>
<feature type="domain" description="EGF-like" evidence="12">
    <location>
        <begin position="16"/>
        <end position="55"/>
    </location>
</feature>
<dbReference type="InterPro" id="IPR000152">
    <property type="entry name" value="EGF-type_Asp/Asn_hydroxyl_site"/>
</dbReference>
<comment type="caution">
    <text evidence="14">The sequence shown here is derived from an EMBL/GenBank/DDBJ whole genome shotgun (WGS) entry which is preliminary data.</text>
</comment>
<dbReference type="InterPro" id="IPR001881">
    <property type="entry name" value="EGF-like_Ca-bd_dom"/>
</dbReference>
<evidence type="ECO:0000256" key="2">
    <source>
        <dbReference type="ARBA" id="ARBA00022536"/>
    </source>
</evidence>
<evidence type="ECO:0000256" key="9">
    <source>
        <dbReference type="ARBA" id="ARBA00023180"/>
    </source>
</evidence>
<dbReference type="AlphaFoldDB" id="A0A8T2KKE8"/>
<dbReference type="InterPro" id="IPR000742">
    <property type="entry name" value="EGF"/>
</dbReference>
<dbReference type="SUPFAM" id="SSF57196">
    <property type="entry name" value="EGF/Laminin"/>
    <property type="match status" value="2"/>
</dbReference>
<proteinExistence type="predicted"/>
<dbReference type="PROSITE" id="PS00010">
    <property type="entry name" value="ASX_HYDROXYL"/>
    <property type="match status" value="2"/>
</dbReference>
<dbReference type="Gene3D" id="2.10.70.10">
    <property type="entry name" value="Complement Module, domain 1"/>
    <property type="match status" value="4"/>
</dbReference>
<dbReference type="OrthoDB" id="9943809at2759"/>
<evidence type="ECO:0000259" key="13">
    <source>
        <dbReference type="PROSITE" id="PS50923"/>
    </source>
</evidence>
<feature type="domain" description="Sushi" evidence="13">
    <location>
        <begin position="243"/>
        <end position="302"/>
    </location>
</feature>
<dbReference type="PROSITE" id="PS50923">
    <property type="entry name" value="SUSHI"/>
    <property type="match status" value="4"/>
</dbReference>
<evidence type="ECO:0000256" key="4">
    <source>
        <dbReference type="ARBA" id="ARBA00022729"/>
    </source>
</evidence>
<dbReference type="Pfam" id="PF00084">
    <property type="entry name" value="Sushi"/>
    <property type="match status" value="4"/>
</dbReference>
<keyword evidence="3" id="KW-0812">Transmembrane</keyword>
<comment type="caution">
    <text evidence="10">Lacks conserved residue(s) required for the propagation of feature annotation.</text>
</comment>
<dbReference type="CDD" id="cd00033">
    <property type="entry name" value="CCP"/>
    <property type="match status" value="4"/>
</dbReference>
<gene>
    <name evidence="14" type="ORF">GDO86_001275</name>
</gene>
<dbReference type="InterPro" id="IPR051622">
    <property type="entry name" value="R-tyr_protein_phosphatases"/>
</dbReference>
<keyword evidence="11" id="KW-0768">Sushi</keyword>
<feature type="domain" description="Sushi" evidence="13">
    <location>
        <begin position="120"/>
        <end position="179"/>
    </location>
</feature>
<keyword evidence="8" id="KW-1015">Disulfide bond</keyword>
<protein>
    <recommendedName>
        <fullName evidence="16">Sushi domain containing 1</fullName>
    </recommendedName>
</protein>
<dbReference type="PANTHER" id="PTHR24051:SF5">
    <property type="entry name" value="SUSHI DOMAIN-CONTAINING PROTEIN 1"/>
    <property type="match status" value="1"/>
</dbReference>
<dbReference type="InterPro" id="IPR035976">
    <property type="entry name" value="Sushi/SCR/CCP_sf"/>
</dbReference>
<dbReference type="SMART" id="SM00179">
    <property type="entry name" value="EGF_CA"/>
    <property type="match status" value="2"/>
</dbReference>
<sequence length="781" mass="87369">MCNFGLIGNGRTHCLDKDECVIGANRICGNHTVCHNTHGSFYCVCLNGYRPSNNNKNFIPNDGTFCIDIDECEVADICGSNARCTNVQGSYECHCIEGYRLKNGTEPFHTYSDNDMCVVIDCGQPSVLPHSYIDFIGNTTFGSLVNFRCEPTFTANGDNNISVCTSKGTWEGANITCSVIECGLPPAIPNALIASLNSTTFGSNVTYTCMKGFVTVNGQNTAACIDEGIWEGATLYVKVGLLLDCGPLPHIIHASSNVVKNTTYGSITEFKCLHGYVKQSGDGLAVCKEEGKWDGADLVCREIDCGQPPTFFNAEIIWNGSTNLGSNIQYKCIKGFYSSNHRSVSRCTLNETWEELNFTCRVKEHLIVNITIFNETCLQWRKASEIEDWVILYKFSIHGTQWHQKNFVHKMNFGFSTKNTSQSLCMDLLPGVNYTVIMIAEALELQEILTNVSLQTATREIFGRIAVFNTTCLQWIKSSGNTEDLEDYTVFIKGHVWNKEKLIQNIKFNLSTGNKTPVLCLQLPPGADYVINVTEISTGLSASVPLNISMDGIEDDRSADELNKTCLRWNRSIDQNSLQEIQMVHVHVARGNFRQSNQELLFKISTDQDTFTVCLEKGDNQPNVIKVGQNVTNRDQDPLFPKIQFISSSGQLPRMTLQRNANNHVPISSYQVFVIHLGSQCYFTCESLESVTYFNNISKTHGYITAEFYANNIPEVVEFSIGDRQYYGDFYNAPLSQERDYCIILRTVSTWNKVINKKKYSLPHCKIILTSAEGRSIYGLE</sequence>
<name>A0A8T2KKE8_9PIPI</name>
<evidence type="ECO:0000256" key="8">
    <source>
        <dbReference type="ARBA" id="ARBA00023157"/>
    </source>
</evidence>
<dbReference type="InterPro" id="IPR049883">
    <property type="entry name" value="NOTCH1_EGF-like"/>
</dbReference>
<evidence type="ECO:0000256" key="6">
    <source>
        <dbReference type="ARBA" id="ARBA00022989"/>
    </source>
</evidence>
<keyword evidence="2 10" id="KW-0245">EGF-like domain</keyword>
<keyword evidence="6" id="KW-1133">Transmembrane helix</keyword>
<feature type="domain" description="Sushi" evidence="13">
    <location>
        <begin position="180"/>
        <end position="239"/>
    </location>
</feature>
<dbReference type="CDD" id="cd00054">
    <property type="entry name" value="EGF_CA"/>
    <property type="match status" value="2"/>
</dbReference>